<feature type="domain" description="5'-Nucleotidase C-terminal" evidence="2">
    <location>
        <begin position="81"/>
        <end position="215"/>
    </location>
</feature>
<keyword evidence="1" id="KW-0732">Signal</keyword>
<dbReference type="Proteomes" id="UP000199029">
    <property type="component" value="Unassembled WGS sequence"/>
</dbReference>
<evidence type="ECO:0000313" key="4">
    <source>
        <dbReference type="Proteomes" id="UP000199029"/>
    </source>
</evidence>
<dbReference type="InterPro" id="IPR006179">
    <property type="entry name" value="5_nucleotidase/apyrase"/>
</dbReference>
<dbReference type="OrthoDB" id="4762412at2"/>
<dbReference type="PANTHER" id="PTHR11575">
    <property type="entry name" value="5'-NUCLEOTIDASE-RELATED"/>
    <property type="match status" value="1"/>
</dbReference>
<dbReference type="InterPro" id="IPR036907">
    <property type="entry name" value="5'-Nucleotdase_C_sf"/>
</dbReference>
<dbReference type="Gene3D" id="3.90.780.10">
    <property type="entry name" value="5'-Nucleotidase, C-terminal domain"/>
    <property type="match status" value="1"/>
</dbReference>
<evidence type="ECO:0000313" key="3">
    <source>
        <dbReference type="EMBL" id="SFQ73737.1"/>
    </source>
</evidence>
<sequence length="254" mass="27028">MLQNSFRTALAALLVVVAVAPGCQRAAYAPTARFAPTTSQPVGKTQAEDPAVAAMIAPYHDKVTTQMQEVLGTAPMPLLKAQGESPLANFVADLQRARASQVLSEPVPLGVMTNGGLRASLSAGPVTLGSVFELMPFENELVVLDAPSAVVQQLFEYAANIKMAVSGATYAVTFDGLPKDIRIGNQVFDPNQDRTWPIAISDYLASGGDNMGFFKTIEPRHTNVLLRNAIADHIRSLTKAGQPVTAKVEGRVKQ</sequence>
<dbReference type="PANTHER" id="PTHR11575:SF24">
    <property type="entry name" value="5'-NUCLEOTIDASE"/>
    <property type="match status" value="1"/>
</dbReference>
<reference evidence="4" key="1">
    <citation type="submission" date="2016-10" db="EMBL/GenBank/DDBJ databases">
        <authorList>
            <person name="Varghese N."/>
            <person name="Submissions S."/>
        </authorList>
    </citation>
    <scope>NUCLEOTIDE SEQUENCE [LARGE SCALE GENOMIC DNA]</scope>
    <source>
        <strain evidence="4">OR362-8,ATCC BAA-1266,JCM 13504</strain>
    </source>
</reference>
<gene>
    <name evidence="3" type="ORF">SAMN04515668_4049</name>
</gene>
<dbReference type="RefSeq" id="WP_092677591.1">
    <property type="nucleotide sequence ID" value="NZ_FOXS01000006.1"/>
</dbReference>
<dbReference type="EMBL" id="FOXS01000006">
    <property type="protein sequence ID" value="SFQ73737.1"/>
    <property type="molecule type" value="Genomic_DNA"/>
</dbReference>
<organism evidence="3 4">
    <name type="scientific">Hymenobacter arizonensis</name>
    <name type="common">Siccationidurans arizonensis</name>
    <dbReference type="NCBI Taxonomy" id="1227077"/>
    <lineage>
        <taxon>Bacteria</taxon>
        <taxon>Pseudomonadati</taxon>
        <taxon>Bacteroidota</taxon>
        <taxon>Cytophagia</taxon>
        <taxon>Cytophagales</taxon>
        <taxon>Hymenobacteraceae</taxon>
        <taxon>Hymenobacter</taxon>
    </lineage>
</organism>
<keyword evidence="4" id="KW-1185">Reference proteome</keyword>
<accession>A0A1I6AYZ3</accession>
<dbReference type="AlphaFoldDB" id="A0A1I6AYZ3"/>
<dbReference type="GO" id="GO:0009166">
    <property type="term" value="P:nucleotide catabolic process"/>
    <property type="evidence" value="ECO:0007669"/>
    <property type="project" value="InterPro"/>
</dbReference>
<dbReference type="Pfam" id="PF02872">
    <property type="entry name" value="5_nucleotid_C"/>
    <property type="match status" value="1"/>
</dbReference>
<dbReference type="SUPFAM" id="SSF55816">
    <property type="entry name" value="5'-nucleotidase (syn. UDP-sugar hydrolase), C-terminal domain"/>
    <property type="match status" value="1"/>
</dbReference>
<dbReference type="GO" id="GO:0016787">
    <property type="term" value="F:hydrolase activity"/>
    <property type="evidence" value="ECO:0007669"/>
    <property type="project" value="InterPro"/>
</dbReference>
<name>A0A1I6AYZ3_HYMAR</name>
<protein>
    <submittedName>
        <fullName evidence="3">5'-nucleotidase, C-terminal domain</fullName>
    </submittedName>
</protein>
<dbReference type="STRING" id="1227077.SAMN04515668_4049"/>
<evidence type="ECO:0000259" key="2">
    <source>
        <dbReference type="Pfam" id="PF02872"/>
    </source>
</evidence>
<proteinExistence type="predicted"/>
<evidence type="ECO:0000256" key="1">
    <source>
        <dbReference type="SAM" id="SignalP"/>
    </source>
</evidence>
<feature type="chain" id="PRO_5011578793" evidence="1">
    <location>
        <begin position="27"/>
        <end position="254"/>
    </location>
</feature>
<dbReference type="InterPro" id="IPR008334">
    <property type="entry name" value="5'-Nucleotdase_C"/>
</dbReference>
<feature type="signal peptide" evidence="1">
    <location>
        <begin position="1"/>
        <end position="26"/>
    </location>
</feature>
<dbReference type="GO" id="GO:0030288">
    <property type="term" value="C:outer membrane-bounded periplasmic space"/>
    <property type="evidence" value="ECO:0007669"/>
    <property type="project" value="TreeGrafter"/>
</dbReference>